<dbReference type="InterPro" id="IPR015378">
    <property type="entry name" value="Transposase-like_Mu_C"/>
</dbReference>
<evidence type="ECO:0000313" key="3">
    <source>
        <dbReference type="EMBL" id="KGK10796.1"/>
    </source>
</evidence>
<evidence type="ECO:0000259" key="2">
    <source>
        <dbReference type="PROSITE" id="PS50994"/>
    </source>
</evidence>
<dbReference type="Pfam" id="PF09299">
    <property type="entry name" value="Mu-transpos_C"/>
    <property type="match status" value="1"/>
</dbReference>
<dbReference type="InterPro" id="IPR036397">
    <property type="entry name" value="RNaseH_sf"/>
</dbReference>
<dbReference type="GO" id="GO:0015074">
    <property type="term" value="P:DNA integration"/>
    <property type="evidence" value="ECO:0007669"/>
    <property type="project" value="InterPro"/>
</dbReference>
<accession>A0A099LTL9</accession>
<evidence type="ECO:0000313" key="4">
    <source>
        <dbReference type="Proteomes" id="UP000029994"/>
    </source>
</evidence>
<sequence length="621" mass="71766">MPPDSNNIFGFFDEFEASEEESQLLPKELILEPVEISSTIDSLPAKIQEEVLRRIKVIIFVEKRLKGGWTEKNLNPILSLVESELQLIPPSWRTVATWKKSYSEAGREPWALIPKHTFKGNRQKEMDSQSLIDEAIQNVYLTRERLSVAEAYRYYKSRVIQMNRGIVEGKIKPIAERSFYNRINELPPYEVAIARFGKRYADREYRSVGQQVAATKPMEFVEIDHTPVPVILIDDELDIPLGRPYLTMLYDRFSKCIVGCSINFREPSFDSVRKALLNSLLDKSWLKAKYPSIENEWPCHGKIDCLVVDNGAEFWSQSLEDSLRPLVSDIQYSQAAKPWRKSGIEKLFDQMNKGLVNALPGKTFTNPTQLQDYNPKKDAVVRVSVFLELLHKWIVDYYHMTPDSREREIPYHKWHQSKWTPSYYDGAEKEQLRVELGLLRHRTIGVAGIRLHNLRYQSAELIEYRKYCTPNNGKKLFVKTKTDPSDISYIHVYLESEKKYIKVPVVDNSGYTNGLSLFEHQRIQKVRRLNTKDLADDEALADTFLYMKKRIQEETDRFRRVKSSKPNHPKTGNTSKLAKFNDVGSEGPSSINVAPVGLKSEVVSGASEYLDDDDFEDIEGY</sequence>
<gene>
    <name evidence="3" type="ORF">EA26_05580</name>
</gene>
<comment type="caution">
    <text evidence="3">The sequence shown here is derived from an EMBL/GenBank/DDBJ whole genome shotgun (WGS) entry which is preliminary data.</text>
</comment>
<dbReference type="Proteomes" id="UP000029994">
    <property type="component" value="Unassembled WGS sequence"/>
</dbReference>
<organism evidence="3 4">
    <name type="scientific">Vibrio navarrensis</name>
    <dbReference type="NCBI Taxonomy" id="29495"/>
    <lineage>
        <taxon>Bacteria</taxon>
        <taxon>Pseudomonadati</taxon>
        <taxon>Pseudomonadota</taxon>
        <taxon>Gammaproteobacteria</taxon>
        <taxon>Vibrionales</taxon>
        <taxon>Vibrionaceae</taxon>
        <taxon>Vibrio</taxon>
    </lineage>
</organism>
<dbReference type="InterPro" id="IPR012337">
    <property type="entry name" value="RNaseH-like_sf"/>
</dbReference>
<dbReference type="SUPFAM" id="SSF53098">
    <property type="entry name" value="Ribonuclease H-like"/>
    <property type="match status" value="1"/>
</dbReference>
<dbReference type="AlphaFoldDB" id="A0A099LTL9"/>
<reference evidence="3 4" key="1">
    <citation type="submission" date="2014-04" db="EMBL/GenBank/DDBJ databases">
        <title>Genome sequencing of Vibrio navarrensis strains.</title>
        <authorList>
            <person name="Gladney L.M."/>
            <person name="Katz L.S."/>
            <person name="Marino-Ramirez L."/>
            <person name="Jordan I.K."/>
        </authorList>
    </citation>
    <scope>NUCLEOTIDE SEQUENCE [LARGE SCALE GENOMIC DNA]</scope>
    <source>
        <strain evidence="3 4">ATCC 51183</strain>
    </source>
</reference>
<feature type="compositionally biased region" description="Basic residues" evidence="1">
    <location>
        <begin position="559"/>
        <end position="568"/>
    </location>
</feature>
<feature type="domain" description="Integrase catalytic" evidence="2">
    <location>
        <begin position="213"/>
        <end position="418"/>
    </location>
</feature>
<dbReference type="EMBL" id="JMCG01000001">
    <property type="protein sequence ID" value="KGK10796.1"/>
    <property type="molecule type" value="Genomic_DNA"/>
</dbReference>
<dbReference type="Gene3D" id="3.30.420.10">
    <property type="entry name" value="Ribonuclease H-like superfamily/Ribonuclease H"/>
    <property type="match status" value="1"/>
</dbReference>
<dbReference type="PROSITE" id="PS50994">
    <property type="entry name" value="INTEGRASE"/>
    <property type="match status" value="1"/>
</dbReference>
<dbReference type="GO" id="GO:0003676">
    <property type="term" value="F:nucleic acid binding"/>
    <property type="evidence" value="ECO:0007669"/>
    <property type="project" value="InterPro"/>
</dbReference>
<proteinExistence type="predicted"/>
<name>A0A099LTL9_9VIBR</name>
<dbReference type="InterPro" id="IPR001584">
    <property type="entry name" value="Integrase_cat-core"/>
</dbReference>
<dbReference type="eggNOG" id="COG2801">
    <property type="taxonomic scope" value="Bacteria"/>
</dbReference>
<dbReference type="STRING" id="29495.EA26_05580"/>
<keyword evidence="4" id="KW-1185">Reference proteome</keyword>
<evidence type="ECO:0000256" key="1">
    <source>
        <dbReference type="SAM" id="MobiDB-lite"/>
    </source>
</evidence>
<dbReference type="RefSeq" id="WP_039425047.1">
    <property type="nucleotide sequence ID" value="NZ_CP061845.1"/>
</dbReference>
<protein>
    <submittedName>
        <fullName evidence="3">Transposase</fullName>
    </submittedName>
</protein>
<feature type="region of interest" description="Disordered" evidence="1">
    <location>
        <begin position="558"/>
        <end position="588"/>
    </location>
</feature>
<dbReference type="GeneID" id="43682670"/>